<name>A0A843XJI6_COLES</name>
<dbReference type="PANTHER" id="PTHR47723">
    <property type="entry name" value="OS05G0353850 PROTEIN"/>
    <property type="match status" value="1"/>
</dbReference>
<keyword evidence="2" id="KW-1185">Reference proteome</keyword>
<comment type="caution">
    <text evidence="1">The sequence shown here is derived from an EMBL/GenBank/DDBJ whole genome shotgun (WGS) entry which is preliminary data.</text>
</comment>
<dbReference type="AlphaFoldDB" id="A0A843XJI6"/>
<evidence type="ECO:0000313" key="1">
    <source>
        <dbReference type="EMBL" id="MQM19265.1"/>
    </source>
</evidence>
<dbReference type="Proteomes" id="UP000652761">
    <property type="component" value="Unassembled WGS sequence"/>
</dbReference>
<dbReference type="EMBL" id="NMUH01008793">
    <property type="protein sequence ID" value="MQM19265.1"/>
    <property type="molecule type" value="Genomic_DNA"/>
</dbReference>
<accession>A0A843XJI6</accession>
<organism evidence="1 2">
    <name type="scientific">Colocasia esculenta</name>
    <name type="common">Wild taro</name>
    <name type="synonym">Arum esculentum</name>
    <dbReference type="NCBI Taxonomy" id="4460"/>
    <lineage>
        <taxon>Eukaryota</taxon>
        <taxon>Viridiplantae</taxon>
        <taxon>Streptophyta</taxon>
        <taxon>Embryophyta</taxon>
        <taxon>Tracheophyta</taxon>
        <taxon>Spermatophyta</taxon>
        <taxon>Magnoliopsida</taxon>
        <taxon>Liliopsida</taxon>
        <taxon>Araceae</taxon>
        <taxon>Aroideae</taxon>
        <taxon>Colocasieae</taxon>
        <taxon>Colocasia</taxon>
    </lineage>
</organism>
<proteinExistence type="predicted"/>
<protein>
    <submittedName>
        <fullName evidence="1">Uncharacterized protein</fullName>
    </submittedName>
</protein>
<gene>
    <name evidence="1" type="ORF">Taro_052266</name>
</gene>
<sequence>MCQRNRVYCKPCGMKKPLRKVAWWKVETLRMRRLDRSHSQGWFPTRNLSHSICLSQTDLSHSLTDPIAFLKYPITIHTEFLEREALHLSVRVWLLPPPHLGAGGRSTSPSMADPVALDVAPGMQSFTLDRGEPSASSEGHKTYAQMITATKPQPAISIGVKSIDFTDQEVPSKAVEPFPAKQLWRKKSQAPPTAPMPMMNRFDVLVEEKEDAQHPAQEAFPQESADELVSPVCANISDQSHVASPDVHAIVPQVHDIDCNSDDVHEIPRTSSIKNLISLLAEQLCPPSDMLLQRQSSFSFTFNAFRTRLKLIRWIPPLHGLCLNVDGASKGNPGISGGGGCVRNSNGDILLAFVFHYGFALVFRLKSELFMMDYNWLKKMIPHFKLSTWLGVSKMVTVCTSYFSQPWEANQVADVLASYVCRGTDNNVFRSFCTLPLACRGSTVLDKTGKSIGIAEYEDMGYQDEVYNEAYDSNQQFAQLPNESYVDQSNSQVHAVDS</sequence>
<dbReference type="InterPro" id="IPR012337">
    <property type="entry name" value="RNaseH-like_sf"/>
</dbReference>
<dbReference type="SUPFAM" id="SSF53098">
    <property type="entry name" value="Ribonuclease H-like"/>
    <property type="match status" value="1"/>
</dbReference>
<dbReference type="PANTHER" id="PTHR47723:SF19">
    <property type="entry name" value="POLYNUCLEOTIDYL TRANSFERASE, RIBONUCLEASE H-LIKE SUPERFAMILY PROTEIN"/>
    <property type="match status" value="1"/>
</dbReference>
<evidence type="ECO:0000313" key="2">
    <source>
        <dbReference type="Proteomes" id="UP000652761"/>
    </source>
</evidence>
<dbReference type="InterPro" id="IPR053151">
    <property type="entry name" value="RNase_H-like"/>
</dbReference>
<reference evidence="1" key="1">
    <citation type="submission" date="2017-07" db="EMBL/GenBank/DDBJ databases">
        <title>Taro Niue Genome Assembly and Annotation.</title>
        <authorList>
            <person name="Atibalentja N."/>
            <person name="Keating K."/>
            <person name="Fields C.J."/>
        </authorList>
    </citation>
    <scope>NUCLEOTIDE SEQUENCE</scope>
    <source>
        <strain evidence="1">Niue_2</strain>
        <tissue evidence="1">Leaf</tissue>
    </source>
</reference>